<dbReference type="VEuPathDB" id="FungiDB:PPTG_24989"/>
<dbReference type="EMBL" id="KI670050">
    <property type="protein sequence ID" value="ETM97363.1"/>
    <property type="molecule type" value="Genomic_DNA"/>
</dbReference>
<dbReference type="Proteomes" id="UP000018817">
    <property type="component" value="Unassembled WGS sequence"/>
</dbReference>
<reference evidence="1 2" key="2">
    <citation type="submission" date="2013-11" db="EMBL/GenBank/DDBJ databases">
        <title>The Genome Sequence of Phytophthora parasitica INRA-310.</title>
        <authorList>
            <consortium name="The Broad Institute Genomics Platform"/>
            <person name="Russ C."/>
            <person name="Tyler B."/>
            <person name="Panabieres F."/>
            <person name="Shan W."/>
            <person name="Tripathy S."/>
            <person name="Grunwald N."/>
            <person name="Machado M."/>
            <person name="Johnson C.S."/>
            <person name="Arredondo F."/>
            <person name="Hong C."/>
            <person name="Coffey M."/>
            <person name="Young S.K."/>
            <person name="Zeng Q."/>
            <person name="Gargeya S."/>
            <person name="Fitzgerald M."/>
            <person name="Abouelleil A."/>
            <person name="Alvarado L."/>
            <person name="Chapman S.B."/>
            <person name="Gainer-Dewar J."/>
            <person name="Goldberg J."/>
            <person name="Griggs A."/>
            <person name="Gujja S."/>
            <person name="Hansen M."/>
            <person name="Howarth C."/>
            <person name="Imamovic A."/>
            <person name="Ireland A."/>
            <person name="Larimer J."/>
            <person name="McCowan C."/>
            <person name="Murphy C."/>
            <person name="Pearson M."/>
            <person name="Poon T.W."/>
            <person name="Priest M."/>
            <person name="Roberts A."/>
            <person name="Saif S."/>
            <person name="Shea T."/>
            <person name="Sykes S."/>
            <person name="Wortman J."/>
            <person name="Nusbaum C."/>
            <person name="Birren B."/>
        </authorList>
    </citation>
    <scope>NUCLEOTIDE SEQUENCE [LARGE SCALE GENOMIC DNA]</scope>
    <source>
        <strain evidence="1 2">INRA-310</strain>
    </source>
</reference>
<gene>
    <name evidence="1" type="ORF">PPTG_24989</name>
</gene>
<evidence type="ECO:0000313" key="2">
    <source>
        <dbReference type="Proteomes" id="UP000018817"/>
    </source>
</evidence>
<accession>W2PAW4</accession>
<name>W2PAW4_PHYN3</name>
<proteinExistence type="predicted"/>
<reference evidence="2" key="1">
    <citation type="submission" date="2011-12" db="EMBL/GenBank/DDBJ databases">
        <authorList>
            <consortium name="The Broad Institute Genome Sequencing Platform"/>
            <person name="Russ C."/>
            <person name="Tyler B."/>
            <person name="Panabieres F."/>
            <person name="Shan W."/>
            <person name="Tripathy S."/>
            <person name="Grunwald N."/>
            <person name="Machado M."/>
            <person name="Young S.K."/>
            <person name="Zeng Q."/>
            <person name="Gargeya S."/>
            <person name="Fitzgerald M."/>
            <person name="Haas B."/>
            <person name="Abouelleil A."/>
            <person name="Alvarado L."/>
            <person name="Arachchi H.M."/>
            <person name="Berlin A."/>
            <person name="Chapman S.B."/>
            <person name="Gearin G."/>
            <person name="Goldberg J."/>
            <person name="Griggs A."/>
            <person name="Gujja S."/>
            <person name="Hansen M."/>
            <person name="Heiman D."/>
            <person name="Howarth C."/>
            <person name="Larimer J."/>
            <person name="Lui A."/>
            <person name="MacDonald P.J.P."/>
            <person name="McCowen C."/>
            <person name="Montmayeur A."/>
            <person name="Murphy C."/>
            <person name="Neiman D."/>
            <person name="Pearson M."/>
            <person name="Priest M."/>
            <person name="Roberts A."/>
            <person name="Saif S."/>
            <person name="Shea T."/>
            <person name="Sisk P."/>
            <person name="Stolte C."/>
            <person name="Sykes S."/>
            <person name="Wortman J."/>
            <person name="Nusbaum C."/>
            <person name="Birren B."/>
        </authorList>
    </citation>
    <scope>NUCLEOTIDE SEQUENCE [LARGE SCALE GENOMIC DNA]</scope>
    <source>
        <strain evidence="2">INRA-310</strain>
    </source>
</reference>
<dbReference type="RefSeq" id="XP_008917340.1">
    <property type="nucleotide sequence ID" value="XM_008919092.1"/>
</dbReference>
<protein>
    <submittedName>
        <fullName evidence="1">Uncharacterized protein</fullName>
    </submittedName>
</protein>
<organism evidence="1 2">
    <name type="scientific">Phytophthora nicotianae (strain INRA-310)</name>
    <name type="common">Phytophthora parasitica</name>
    <dbReference type="NCBI Taxonomy" id="761204"/>
    <lineage>
        <taxon>Eukaryota</taxon>
        <taxon>Sar</taxon>
        <taxon>Stramenopiles</taxon>
        <taxon>Oomycota</taxon>
        <taxon>Peronosporomycetes</taxon>
        <taxon>Peronosporales</taxon>
        <taxon>Peronosporaceae</taxon>
        <taxon>Phytophthora</taxon>
    </lineage>
</organism>
<evidence type="ECO:0000313" key="1">
    <source>
        <dbReference type="EMBL" id="ETM97363.1"/>
    </source>
</evidence>
<sequence>MSQEKIKTNSNVAGGQQPTFTAFGFACSTLPP</sequence>
<dbReference type="AlphaFoldDB" id="W2PAW4"/>
<dbReference type="PROSITE" id="PS51257">
    <property type="entry name" value="PROKAR_LIPOPROTEIN"/>
    <property type="match status" value="1"/>
</dbReference>
<dbReference type="GeneID" id="20193588"/>